<dbReference type="eggNOG" id="ENOG502S4QX">
    <property type="taxonomic scope" value="Eukaryota"/>
</dbReference>
<feature type="chain" id="PRO_5008771897" evidence="1">
    <location>
        <begin position="18"/>
        <end position="163"/>
    </location>
</feature>
<dbReference type="KEGG" id="gtt:GUITHDRAFT_195477"/>
<dbReference type="Proteomes" id="UP000011087">
    <property type="component" value="Unassembled WGS sequence"/>
</dbReference>
<protein>
    <submittedName>
        <fullName evidence="2 3">Uncharacterized protein</fullName>
    </submittedName>
</protein>
<evidence type="ECO:0000313" key="4">
    <source>
        <dbReference type="Proteomes" id="UP000011087"/>
    </source>
</evidence>
<accession>L1JXQ4</accession>
<organism evidence="2">
    <name type="scientific">Guillardia theta (strain CCMP2712)</name>
    <name type="common">Cryptophyte</name>
    <dbReference type="NCBI Taxonomy" id="905079"/>
    <lineage>
        <taxon>Eukaryota</taxon>
        <taxon>Cryptophyceae</taxon>
        <taxon>Pyrenomonadales</taxon>
        <taxon>Geminigeraceae</taxon>
        <taxon>Guillardia</taxon>
    </lineage>
</organism>
<evidence type="ECO:0000256" key="1">
    <source>
        <dbReference type="SAM" id="SignalP"/>
    </source>
</evidence>
<dbReference type="EnsemblProtists" id="EKX53147">
    <property type="protein sequence ID" value="EKX53147"/>
    <property type="gene ID" value="GUITHDRAFT_195477"/>
</dbReference>
<dbReference type="HOGENOM" id="CLU_147699_0_0_1"/>
<dbReference type="PaxDb" id="55529-EKX53147"/>
<dbReference type="AlphaFoldDB" id="L1JXQ4"/>
<reference evidence="4" key="2">
    <citation type="submission" date="2012-11" db="EMBL/GenBank/DDBJ databases">
        <authorList>
            <person name="Kuo A."/>
            <person name="Curtis B.A."/>
            <person name="Tanifuji G."/>
            <person name="Burki F."/>
            <person name="Gruber A."/>
            <person name="Irimia M."/>
            <person name="Maruyama S."/>
            <person name="Arias M.C."/>
            <person name="Ball S.G."/>
            <person name="Gile G.H."/>
            <person name="Hirakawa Y."/>
            <person name="Hopkins J.F."/>
            <person name="Rensing S.A."/>
            <person name="Schmutz J."/>
            <person name="Symeonidi A."/>
            <person name="Elias M."/>
            <person name="Eveleigh R.J."/>
            <person name="Herman E.K."/>
            <person name="Klute M.J."/>
            <person name="Nakayama T."/>
            <person name="Obornik M."/>
            <person name="Reyes-Prieto A."/>
            <person name="Armbrust E.V."/>
            <person name="Aves S.J."/>
            <person name="Beiko R.G."/>
            <person name="Coutinho P."/>
            <person name="Dacks J.B."/>
            <person name="Durnford D.G."/>
            <person name="Fast N.M."/>
            <person name="Green B.R."/>
            <person name="Grisdale C."/>
            <person name="Hempe F."/>
            <person name="Henrissat B."/>
            <person name="Hoppner M.P."/>
            <person name="Ishida K.-I."/>
            <person name="Kim E."/>
            <person name="Koreny L."/>
            <person name="Kroth P.G."/>
            <person name="Liu Y."/>
            <person name="Malik S.-B."/>
            <person name="Maier U.G."/>
            <person name="McRose D."/>
            <person name="Mock T."/>
            <person name="Neilson J.A."/>
            <person name="Onodera N.T."/>
            <person name="Poole A.M."/>
            <person name="Pritham E.J."/>
            <person name="Richards T.A."/>
            <person name="Rocap G."/>
            <person name="Roy S.W."/>
            <person name="Sarai C."/>
            <person name="Schaack S."/>
            <person name="Shirato S."/>
            <person name="Slamovits C.H."/>
            <person name="Spencer D.F."/>
            <person name="Suzuki S."/>
            <person name="Worden A.Z."/>
            <person name="Zauner S."/>
            <person name="Barry K."/>
            <person name="Bell C."/>
            <person name="Bharti A.K."/>
            <person name="Crow J.A."/>
            <person name="Grimwood J."/>
            <person name="Kramer R."/>
            <person name="Lindquist E."/>
            <person name="Lucas S."/>
            <person name="Salamov A."/>
            <person name="McFadden G.I."/>
            <person name="Lane C.E."/>
            <person name="Keeling P.J."/>
            <person name="Gray M.W."/>
            <person name="Grigoriev I.V."/>
            <person name="Archibald J.M."/>
        </authorList>
    </citation>
    <scope>NUCLEOTIDE SEQUENCE</scope>
    <source>
        <strain evidence="4">CCMP2712</strain>
    </source>
</reference>
<dbReference type="EMBL" id="JH992971">
    <property type="protein sequence ID" value="EKX53147.1"/>
    <property type="molecule type" value="Genomic_DNA"/>
</dbReference>
<dbReference type="OrthoDB" id="497128at2759"/>
<name>L1JXQ4_GUITC</name>
<keyword evidence="1" id="KW-0732">Signal</keyword>
<feature type="signal peptide" evidence="1">
    <location>
        <begin position="1"/>
        <end position="17"/>
    </location>
</feature>
<evidence type="ECO:0000313" key="2">
    <source>
        <dbReference type="EMBL" id="EKX53147.1"/>
    </source>
</evidence>
<reference evidence="2 4" key="1">
    <citation type="journal article" date="2012" name="Nature">
        <title>Algal genomes reveal evolutionary mosaicism and the fate of nucleomorphs.</title>
        <authorList>
            <consortium name="DOE Joint Genome Institute"/>
            <person name="Curtis B.A."/>
            <person name="Tanifuji G."/>
            <person name="Burki F."/>
            <person name="Gruber A."/>
            <person name="Irimia M."/>
            <person name="Maruyama S."/>
            <person name="Arias M.C."/>
            <person name="Ball S.G."/>
            <person name="Gile G.H."/>
            <person name="Hirakawa Y."/>
            <person name="Hopkins J.F."/>
            <person name="Kuo A."/>
            <person name="Rensing S.A."/>
            <person name="Schmutz J."/>
            <person name="Symeonidi A."/>
            <person name="Elias M."/>
            <person name="Eveleigh R.J."/>
            <person name="Herman E.K."/>
            <person name="Klute M.J."/>
            <person name="Nakayama T."/>
            <person name="Obornik M."/>
            <person name="Reyes-Prieto A."/>
            <person name="Armbrust E.V."/>
            <person name="Aves S.J."/>
            <person name="Beiko R.G."/>
            <person name="Coutinho P."/>
            <person name="Dacks J.B."/>
            <person name="Durnford D.G."/>
            <person name="Fast N.M."/>
            <person name="Green B.R."/>
            <person name="Grisdale C.J."/>
            <person name="Hempel F."/>
            <person name="Henrissat B."/>
            <person name="Hoppner M.P."/>
            <person name="Ishida K."/>
            <person name="Kim E."/>
            <person name="Koreny L."/>
            <person name="Kroth P.G."/>
            <person name="Liu Y."/>
            <person name="Malik S.B."/>
            <person name="Maier U.G."/>
            <person name="McRose D."/>
            <person name="Mock T."/>
            <person name="Neilson J.A."/>
            <person name="Onodera N.T."/>
            <person name="Poole A.M."/>
            <person name="Pritham E.J."/>
            <person name="Richards T.A."/>
            <person name="Rocap G."/>
            <person name="Roy S.W."/>
            <person name="Sarai C."/>
            <person name="Schaack S."/>
            <person name="Shirato S."/>
            <person name="Slamovits C.H."/>
            <person name="Spencer D.F."/>
            <person name="Suzuki S."/>
            <person name="Worden A.Z."/>
            <person name="Zauner S."/>
            <person name="Barry K."/>
            <person name="Bell C."/>
            <person name="Bharti A.K."/>
            <person name="Crow J.A."/>
            <person name="Grimwood J."/>
            <person name="Kramer R."/>
            <person name="Lindquist E."/>
            <person name="Lucas S."/>
            <person name="Salamov A."/>
            <person name="McFadden G.I."/>
            <person name="Lane C.E."/>
            <person name="Keeling P.J."/>
            <person name="Gray M.W."/>
            <person name="Grigoriev I.V."/>
            <person name="Archibald J.M."/>
        </authorList>
    </citation>
    <scope>NUCLEOTIDE SEQUENCE</scope>
    <source>
        <strain evidence="2 4">CCMP2712</strain>
    </source>
</reference>
<gene>
    <name evidence="2" type="ORF">GUITHDRAFT_195477</name>
</gene>
<sequence>MFLRSSVLLAFAASASAFLPAPAPSLRATFPSHASLSSRSISLRGGAAQSKMIDITPNVSFDTIAREWRCKWSADADKKSLVEAQNALNEILAEVKKVDGVKSVQRVVCGGCLDFKIITALEADKYGKWEEAKFAPEEKFLAKIKGIQGISQVETQTFTLMPM</sequence>
<dbReference type="RefSeq" id="XP_005840127.1">
    <property type="nucleotide sequence ID" value="XM_005840070.1"/>
</dbReference>
<dbReference type="OMA" id="EWRCKWD"/>
<evidence type="ECO:0000313" key="3">
    <source>
        <dbReference type="EnsemblProtists" id="EKX53147"/>
    </source>
</evidence>
<dbReference type="GeneID" id="17309569"/>
<keyword evidence="4" id="KW-1185">Reference proteome</keyword>
<reference evidence="3" key="3">
    <citation type="submission" date="2015-06" db="UniProtKB">
        <authorList>
            <consortium name="EnsemblProtists"/>
        </authorList>
    </citation>
    <scope>IDENTIFICATION</scope>
</reference>
<proteinExistence type="predicted"/>